<reference evidence="1 2" key="1">
    <citation type="journal article" date="2006" name="Nature">
        <title>Global trends of whole-genome duplications revealed by the ciliate Paramecium tetraurelia.</title>
        <authorList>
            <consortium name="Genoscope"/>
            <person name="Aury J.-M."/>
            <person name="Jaillon O."/>
            <person name="Duret L."/>
            <person name="Noel B."/>
            <person name="Jubin C."/>
            <person name="Porcel B.M."/>
            <person name="Segurens B."/>
            <person name="Daubin V."/>
            <person name="Anthouard V."/>
            <person name="Aiach N."/>
            <person name="Arnaiz O."/>
            <person name="Billaut A."/>
            <person name="Beisson J."/>
            <person name="Blanc I."/>
            <person name="Bouhouche K."/>
            <person name="Camara F."/>
            <person name="Duharcourt S."/>
            <person name="Guigo R."/>
            <person name="Gogendeau D."/>
            <person name="Katinka M."/>
            <person name="Keller A.-M."/>
            <person name="Kissmehl R."/>
            <person name="Klotz C."/>
            <person name="Koll F."/>
            <person name="Le Moue A."/>
            <person name="Lepere C."/>
            <person name="Malinsky S."/>
            <person name="Nowacki M."/>
            <person name="Nowak J.K."/>
            <person name="Plattner H."/>
            <person name="Poulain J."/>
            <person name="Ruiz F."/>
            <person name="Serrano V."/>
            <person name="Zagulski M."/>
            <person name="Dessen P."/>
            <person name="Betermier M."/>
            <person name="Weissenbach J."/>
            <person name="Scarpelli C."/>
            <person name="Schachter V."/>
            <person name="Sperling L."/>
            <person name="Meyer E."/>
            <person name="Cohen J."/>
            <person name="Wincker P."/>
        </authorList>
    </citation>
    <scope>NUCLEOTIDE SEQUENCE [LARGE SCALE GENOMIC DNA]</scope>
    <source>
        <strain evidence="1 2">Stock d4-2</strain>
    </source>
</reference>
<dbReference type="RefSeq" id="XP_001435901.1">
    <property type="nucleotide sequence ID" value="XM_001435864.1"/>
</dbReference>
<dbReference type="GeneID" id="5021686"/>
<dbReference type="Proteomes" id="UP000000600">
    <property type="component" value="Unassembled WGS sequence"/>
</dbReference>
<dbReference type="KEGG" id="ptm:GSPATT00037289001"/>
<evidence type="ECO:0000313" key="2">
    <source>
        <dbReference type="Proteomes" id="UP000000600"/>
    </source>
</evidence>
<proteinExistence type="predicted"/>
<name>A0CCI7_PARTE</name>
<protein>
    <submittedName>
        <fullName evidence="1">Uncharacterized protein</fullName>
    </submittedName>
</protein>
<organism evidence="1 2">
    <name type="scientific">Paramecium tetraurelia</name>
    <dbReference type="NCBI Taxonomy" id="5888"/>
    <lineage>
        <taxon>Eukaryota</taxon>
        <taxon>Sar</taxon>
        <taxon>Alveolata</taxon>
        <taxon>Ciliophora</taxon>
        <taxon>Intramacronucleata</taxon>
        <taxon>Oligohymenophorea</taxon>
        <taxon>Peniculida</taxon>
        <taxon>Parameciidae</taxon>
        <taxon>Paramecium</taxon>
    </lineage>
</organism>
<evidence type="ECO:0000313" key="1">
    <source>
        <dbReference type="EMBL" id="CAK68504.1"/>
    </source>
</evidence>
<accession>A0CCI7</accession>
<gene>
    <name evidence="1" type="ORF">GSPATT00037289001</name>
</gene>
<keyword evidence="2" id="KW-1185">Reference proteome</keyword>
<dbReference type="EMBL" id="CT868060">
    <property type="protein sequence ID" value="CAK68504.1"/>
    <property type="molecule type" value="Genomic_DNA"/>
</dbReference>
<dbReference type="InParanoid" id="A0CCI7"/>
<dbReference type="HOGENOM" id="CLU_1108859_0_0_1"/>
<dbReference type="AlphaFoldDB" id="A0CCI7"/>
<sequence>MNKKYIDRMIDLQEDFDKQITEQKPLNLGKQSYQHLDIDHAGSPGFSGKNNITLPIMQEGDKNQRGPIWKQSSSFGLLFQIPNVSYQNLLLYQQQAALVRVNHTDSQVIDAFNNQFYLLQMSIESKNYEMNQKIFYFATQVPLYFLYFIELDKPGLIEQIKQDQLSIVTQVLQIHIIFNKGFVTKYQVACEWFGLNNFRKSQIKNFLYIELAILNRVIFNNGGRSKQKLINLQDEFAYVLRTIEFECGNTI</sequence>